<dbReference type="EMBL" id="MU128951">
    <property type="protein sequence ID" value="KAF9515363.1"/>
    <property type="molecule type" value="Genomic_DNA"/>
</dbReference>
<dbReference type="InterPro" id="IPR009072">
    <property type="entry name" value="Histone-fold"/>
</dbReference>
<feature type="region of interest" description="Disordered" evidence="8">
    <location>
        <begin position="667"/>
        <end position="691"/>
    </location>
</feature>
<feature type="region of interest" description="Disordered" evidence="8">
    <location>
        <begin position="737"/>
        <end position="769"/>
    </location>
</feature>
<evidence type="ECO:0000256" key="4">
    <source>
        <dbReference type="ARBA" id="ARBA00023163"/>
    </source>
</evidence>
<accession>A0A9P6DY65</accession>
<feature type="region of interest" description="Disordered" evidence="8">
    <location>
        <begin position="328"/>
        <end position="363"/>
    </location>
</feature>
<gene>
    <name evidence="10" type="ORF">BS47DRAFT_1342072</name>
</gene>
<dbReference type="GO" id="GO:0005634">
    <property type="term" value="C:nucleus"/>
    <property type="evidence" value="ECO:0007669"/>
    <property type="project" value="UniProtKB-SubCell"/>
</dbReference>
<dbReference type="AlphaFoldDB" id="A0A9P6DY65"/>
<dbReference type="GO" id="GO:0046982">
    <property type="term" value="F:protein heterodimerization activity"/>
    <property type="evidence" value="ECO:0007669"/>
    <property type="project" value="InterPro"/>
</dbReference>
<dbReference type="SMART" id="SM00297">
    <property type="entry name" value="BROMO"/>
    <property type="match status" value="1"/>
</dbReference>
<dbReference type="InterPro" id="IPR006565">
    <property type="entry name" value="BTP"/>
</dbReference>
<dbReference type="PRINTS" id="PR00503">
    <property type="entry name" value="BROMODOMAIN"/>
</dbReference>
<feature type="compositionally biased region" description="Basic and acidic residues" evidence="8">
    <location>
        <begin position="330"/>
        <end position="339"/>
    </location>
</feature>
<dbReference type="GO" id="GO:0005198">
    <property type="term" value="F:structural molecule activity"/>
    <property type="evidence" value="ECO:0007669"/>
    <property type="project" value="TreeGrafter"/>
</dbReference>
<comment type="subcellular location">
    <subcellularLocation>
        <location evidence="1">Nucleus</location>
    </subcellularLocation>
</comment>
<organism evidence="10 11">
    <name type="scientific">Hydnum rufescens UP504</name>
    <dbReference type="NCBI Taxonomy" id="1448309"/>
    <lineage>
        <taxon>Eukaryota</taxon>
        <taxon>Fungi</taxon>
        <taxon>Dikarya</taxon>
        <taxon>Basidiomycota</taxon>
        <taxon>Agaricomycotina</taxon>
        <taxon>Agaricomycetes</taxon>
        <taxon>Cantharellales</taxon>
        <taxon>Hydnaceae</taxon>
        <taxon>Hydnum</taxon>
    </lineage>
</organism>
<keyword evidence="7" id="KW-0175">Coiled coil</keyword>
<dbReference type="PANTHER" id="PTHR47343">
    <property type="entry name" value="TRANSCRIPTIONAL ACTIVATOR SPT7"/>
    <property type="match status" value="1"/>
</dbReference>
<dbReference type="InterPro" id="IPR037782">
    <property type="entry name" value="Spt7"/>
</dbReference>
<dbReference type="GO" id="GO:0006357">
    <property type="term" value="P:regulation of transcription by RNA polymerase II"/>
    <property type="evidence" value="ECO:0007669"/>
    <property type="project" value="TreeGrafter"/>
</dbReference>
<evidence type="ECO:0000256" key="5">
    <source>
        <dbReference type="ARBA" id="ARBA00023242"/>
    </source>
</evidence>
<reference evidence="10" key="1">
    <citation type="journal article" date="2020" name="Nat. Commun.">
        <title>Large-scale genome sequencing of mycorrhizal fungi provides insights into the early evolution of symbiotic traits.</title>
        <authorList>
            <person name="Miyauchi S."/>
            <person name="Kiss E."/>
            <person name="Kuo A."/>
            <person name="Drula E."/>
            <person name="Kohler A."/>
            <person name="Sanchez-Garcia M."/>
            <person name="Morin E."/>
            <person name="Andreopoulos B."/>
            <person name="Barry K.W."/>
            <person name="Bonito G."/>
            <person name="Buee M."/>
            <person name="Carver A."/>
            <person name="Chen C."/>
            <person name="Cichocki N."/>
            <person name="Clum A."/>
            <person name="Culley D."/>
            <person name="Crous P.W."/>
            <person name="Fauchery L."/>
            <person name="Girlanda M."/>
            <person name="Hayes R.D."/>
            <person name="Keri Z."/>
            <person name="LaButti K."/>
            <person name="Lipzen A."/>
            <person name="Lombard V."/>
            <person name="Magnuson J."/>
            <person name="Maillard F."/>
            <person name="Murat C."/>
            <person name="Nolan M."/>
            <person name="Ohm R.A."/>
            <person name="Pangilinan J."/>
            <person name="Pereira M.F."/>
            <person name="Perotto S."/>
            <person name="Peter M."/>
            <person name="Pfister S."/>
            <person name="Riley R."/>
            <person name="Sitrit Y."/>
            <person name="Stielow J.B."/>
            <person name="Szollosi G."/>
            <person name="Zifcakova L."/>
            <person name="Stursova M."/>
            <person name="Spatafora J.W."/>
            <person name="Tedersoo L."/>
            <person name="Vaario L.M."/>
            <person name="Yamada A."/>
            <person name="Yan M."/>
            <person name="Wang P."/>
            <person name="Xu J."/>
            <person name="Bruns T."/>
            <person name="Baldrian P."/>
            <person name="Vilgalys R."/>
            <person name="Dunand C."/>
            <person name="Henrissat B."/>
            <person name="Grigoriev I.V."/>
            <person name="Hibbett D."/>
            <person name="Nagy L.G."/>
            <person name="Martin F.M."/>
        </authorList>
    </citation>
    <scope>NUCLEOTIDE SEQUENCE</scope>
    <source>
        <strain evidence="10">UP504</strain>
    </source>
</reference>
<dbReference type="Pfam" id="PF00439">
    <property type="entry name" value="Bromodomain"/>
    <property type="match status" value="1"/>
</dbReference>
<feature type="domain" description="Bromo" evidence="9">
    <location>
        <begin position="53"/>
        <end position="123"/>
    </location>
</feature>
<dbReference type="Gene3D" id="1.20.920.10">
    <property type="entry name" value="Bromodomain-like"/>
    <property type="match status" value="1"/>
</dbReference>
<keyword evidence="3 6" id="KW-0103">Bromodomain</keyword>
<evidence type="ECO:0000313" key="11">
    <source>
        <dbReference type="Proteomes" id="UP000886523"/>
    </source>
</evidence>
<dbReference type="InterPro" id="IPR036427">
    <property type="entry name" value="Bromodomain-like_sf"/>
</dbReference>
<evidence type="ECO:0000313" key="10">
    <source>
        <dbReference type="EMBL" id="KAF9515363.1"/>
    </source>
</evidence>
<dbReference type="Pfam" id="PF07524">
    <property type="entry name" value="Bromo_TP"/>
    <property type="match status" value="1"/>
</dbReference>
<keyword evidence="2" id="KW-0805">Transcription regulation</keyword>
<dbReference type="Gene3D" id="1.10.20.10">
    <property type="entry name" value="Histone, subunit A"/>
    <property type="match status" value="1"/>
</dbReference>
<dbReference type="GO" id="GO:0006325">
    <property type="term" value="P:chromatin organization"/>
    <property type="evidence" value="ECO:0007669"/>
    <property type="project" value="UniProtKB-ARBA"/>
</dbReference>
<dbReference type="CDD" id="cd22927">
    <property type="entry name" value="HFD_SPT7"/>
    <property type="match status" value="1"/>
</dbReference>
<evidence type="ECO:0000256" key="3">
    <source>
        <dbReference type="ARBA" id="ARBA00023117"/>
    </source>
</evidence>
<dbReference type="SUPFAM" id="SSF47370">
    <property type="entry name" value="Bromodomain"/>
    <property type="match status" value="1"/>
</dbReference>
<proteinExistence type="predicted"/>
<dbReference type="InterPro" id="IPR001487">
    <property type="entry name" value="Bromodomain"/>
</dbReference>
<keyword evidence="5" id="KW-0539">Nucleus</keyword>
<feature type="region of interest" description="Disordered" evidence="8">
    <location>
        <begin position="788"/>
        <end position="864"/>
    </location>
</feature>
<evidence type="ECO:0000256" key="1">
    <source>
        <dbReference type="ARBA" id="ARBA00004123"/>
    </source>
</evidence>
<dbReference type="GO" id="GO:0000124">
    <property type="term" value="C:SAGA complex"/>
    <property type="evidence" value="ECO:0007669"/>
    <property type="project" value="InterPro"/>
</dbReference>
<dbReference type="GO" id="GO:0046695">
    <property type="term" value="C:SLIK (SAGA-like) complex"/>
    <property type="evidence" value="ECO:0007669"/>
    <property type="project" value="InterPro"/>
</dbReference>
<feature type="compositionally biased region" description="Pro residues" evidence="8">
    <location>
        <begin position="480"/>
        <end position="489"/>
    </location>
</feature>
<evidence type="ECO:0000256" key="6">
    <source>
        <dbReference type="PROSITE-ProRule" id="PRU00035"/>
    </source>
</evidence>
<evidence type="ECO:0000256" key="7">
    <source>
        <dbReference type="SAM" id="Coils"/>
    </source>
</evidence>
<comment type="caution">
    <text evidence="10">The sequence shown here is derived from an EMBL/GenBank/DDBJ whole genome shotgun (WGS) entry which is preliminary data.</text>
</comment>
<feature type="region of interest" description="Disordered" evidence="8">
    <location>
        <begin position="153"/>
        <end position="186"/>
    </location>
</feature>
<feature type="compositionally biased region" description="Pro residues" evidence="8">
    <location>
        <begin position="850"/>
        <end position="864"/>
    </location>
</feature>
<evidence type="ECO:0000259" key="9">
    <source>
        <dbReference type="PROSITE" id="PS50014"/>
    </source>
</evidence>
<feature type="coiled-coil region" evidence="7">
    <location>
        <begin position="586"/>
        <end position="613"/>
    </location>
</feature>
<feature type="compositionally biased region" description="Polar residues" evidence="8">
    <location>
        <begin position="458"/>
        <end position="470"/>
    </location>
</feature>
<evidence type="ECO:0000256" key="8">
    <source>
        <dbReference type="SAM" id="MobiDB-lite"/>
    </source>
</evidence>
<dbReference type="PANTHER" id="PTHR47343:SF1">
    <property type="entry name" value="TRANSCRIPTIONAL ACTIVATOR SPT7"/>
    <property type="match status" value="1"/>
</dbReference>
<protein>
    <recommendedName>
        <fullName evidence="9">Bromo domain-containing protein</fullName>
    </recommendedName>
</protein>
<evidence type="ECO:0000256" key="2">
    <source>
        <dbReference type="ARBA" id="ARBA00023015"/>
    </source>
</evidence>
<dbReference type="PROSITE" id="PS50014">
    <property type="entry name" value="BROMODOMAIN_2"/>
    <property type="match status" value="1"/>
</dbReference>
<dbReference type="Proteomes" id="UP000886523">
    <property type="component" value="Unassembled WGS sequence"/>
</dbReference>
<name>A0A9P6DY65_9AGAM</name>
<keyword evidence="4" id="KW-0804">Transcription</keyword>
<keyword evidence="11" id="KW-1185">Reference proteome</keyword>
<dbReference type="OrthoDB" id="21449at2759"/>
<feature type="region of interest" description="Disordered" evidence="8">
    <location>
        <begin position="457"/>
        <end position="493"/>
    </location>
</feature>
<sequence>MKHLLKSIESHHLDLSHANVDITQLLTQVRDSRDATSSEGFYDALEKILAELRSTEHAHPFLKPVRRNEAPGYDIVIKHPMDLGTMAKKVKSHSYKTRREFVDDLNLIWDNCLAYNSDLSHPLRRSTVFMRKKADQAVERILGSAERVPPMTISVNGTSHGALPSPTHTPETNGRDSHHTPDTSPKMKIKLKASKIPNGIPTPMPEERVQLPNGRGKHPLHPYKAWEPPPLHSSTRQHLVKPSRSLSALLDDPAIIRTPRSMHQYRELDLDMQRYLDSAGAGPSKTPPSGLIDPRNGFIPHDGSQHLRKKLSDAGFIGREFQTILGTGTVHDKSRDRSVYSDGEEISNRPRKRPRFDTSYSPNSLTPRILEDGELLGSWWGAVGSNFLLGNGIPHLPQPHRTPSIAYSTSKARTIKKSHDDPSTTKLRKPGGLKAAMYKNVDTLRRIRRTHAVLMASNAAQSGPNSESTTRPAPVLRLPDAPPAAPPDSGPLTIPLEGGSAIASHALKFNCALLLEHAGFESSSKVALDVLNDVAAEFIMNVGRTMQFLSNQHSDKMTSEEIILHALFESGITEVQHLERYIKDDVERYGIKLSELERKLDTAYKEQIEAEADAQEDDELFAEDGDALVMGDFSSFIGDDFFGLRELGLDKELGLASLSIPSKLFHGHAKKKDPRGTEGTASKDPLLRFPPPPPFVTLTSRKLDSQIGLLQPFYRGRFEHIQDTTATVALPPAQSSPLATLPGVGSQVIPPRPTLNDPSTPPLSLPDDPLNVLKTKMGPLGQVSLAVTPGTKKRAKALPKQDGKQDGAAPVLSLGSAPVSSNGATIKPNAGPSATPQAKKKKPKKDQGMIPPPGLPPQPSVMVS</sequence>